<evidence type="ECO:0000313" key="2">
    <source>
        <dbReference type="Proteomes" id="UP000583127"/>
    </source>
</evidence>
<proteinExistence type="predicted"/>
<gene>
    <name evidence="1" type="ORF">HHL14_27235</name>
</gene>
<dbReference type="EMBL" id="JABBFZ010000022">
    <property type="protein sequence ID" value="NML34513.1"/>
    <property type="molecule type" value="Genomic_DNA"/>
</dbReference>
<keyword evidence="2" id="KW-1185">Reference proteome</keyword>
<protein>
    <submittedName>
        <fullName evidence="1">Uncharacterized protein</fullName>
    </submittedName>
</protein>
<accession>A0A7Y0A118</accession>
<dbReference type="AlphaFoldDB" id="A0A7Y0A118"/>
<comment type="caution">
    <text evidence="1">The sequence shown here is derived from an EMBL/GenBank/DDBJ whole genome shotgun (WGS) entry which is preliminary data.</text>
</comment>
<sequence length="147" mass="16338">MRRPSVIRLDRWVQRTAFVIEPPAACVLSPDCVVLEVWRAGTHEKPARLRALEIDDDQRAVFEWDRRIRCMAPGMYVFRIEVAGMRCGELLAQFSDDVAVTGHEHIERSDCGPLDATQPGCGARGVGCDCGPVPVIYVPAYNVPRGC</sequence>
<reference evidence="1 2" key="1">
    <citation type="submission" date="2020-04" db="EMBL/GenBank/DDBJ databases">
        <title>Paraburkholderia sp. G-4-1-8 isolated from soil.</title>
        <authorList>
            <person name="Dahal R.H."/>
        </authorList>
    </citation>
    <scope>NUCLEOTIDE SEQUENCE [LARGE SCALE GENOMIC DNA]</scope>
    <source>
        <strain evidence="1 2">G-4-1-8</strain>
    </source>
</reference>
<evidence type="ECO:0000313" key="1">
    <source>
        <dbReference type="EMBL" id="NML34513.1"/>
    </source>
</evidence>
<dbReference type="Proteomes" id="UP000583127">
    <property type="component" value="Unassembled WGS sequence"/>
</dbReference>
<name>A0A7Y0A118_9BURK</name>
<dbReference type="RefSeq" id="WP_169500698.1">
    <property type="nucleotide sequence ID" value="NZ_JABBFZ010000022.1"/>
</dbReference>
<organism evidence="1 2">
    <name type="scientific">Paraburkholderia antibiotica</name>
    <dbReference type="NCBI Taxonomy" id="2728839"/>
    <lineage>
        <taxon>Bacteria</taxon>
        <taxon>Pseudomonadati</taxon>
        <taxon>Pseudomonadota</taxon>
        <taxon>Betaproteobacteria</taxon>
        <taxon>Burkholderiales</taxon>
        <taxon>Burkholderiaceae</taxon>
        <taxon>Paraburkholderia</taxon>
    </lineage>
</organism>